<dbReference type="HOGENOM" id="CLU_388838_0_0_1"/>
<evidence type="ECO:0000259" key="3">
    <source>
        <dbReference type="Pfam" id="PF22974"/>
    </source>
</evidence>
<dbReference type="EMBL" id="AQGS01000023">
    <property type="protein sequence ID" value="EPS45091.1"/>
    <property type="molecule type" value="Genomic_DNA"/>
</dbReference>
<keyword evidence="5" id="KW-1185">Reference proteome</keyword>
<name>S8AVU0_DACHA</name>
<accession>S8AVU0</accession>
<dbReference type="OrthoDB" id="160645at2759"/>
<reference evidence="4 5" key="1">
    <citation type="journal article" date="2013" name="PLoS Genet.">
        <title>Genomic mechanisms accounting for the adaptation to parasitism in nematode-trapping fungi.</title>
        <authorList>
            <person name="Meerupati T."/>
            <person name="Andersson K.M."/>
            <person name="Friman E."/>
            <person name="Kumar D."/>
            <person name="Tunlid A."/>
            <person name="Ahren D."/>
        </authorList>
    </citation>
    <scope>NUCLEOTIDE SEQUENCE [LARGE SCALE GENOMIC DNA]</scope>
    <source>
        <strain evidence="4 5">CBS 200.50</strain>
    </source>
</reference>
<gene>
    <name evidence="4" type="ORF">H072_919</name>
</gene>
<sequence length="611" mass="66817">MVAINIFLSLLSLGLVALNVHAGGTTPPSTKNTIKVPPVRLDTIFPHLKKRDDDYSRFKLQNQVRLAWAHSSGKEKVVFDMKIDRPDPSHPLLALEELDDLVQNITCNEPMIKVKFRAKGAMDQALKAWDWINEKEVDYFYLIANHDGCGPDRERAPYKVVKVKYDVAALTAVLTTQPSSWEEAAANHAMSLGSLQSFHQNSTMIGSSNSTLSRNATSIRNTRRSTRPQFSDTMELAIIEKRGPIKEWFKKFGKKAKRILFKVGQKAAKIVNAGKMVWKLATGGTINLNVASPDSFKNKLIFHTPESTKGEALPVRFYADCQDCYSKGQIELKAQWRMVKSVFTEYVLTAKPMGVSGRFAVNTRIEADIQAFDYHELTPSIVPSFSIGVLTVGPGIFLGAGVGAKLKANANFTAGFTWSVPDSSYVEVHSLALKKSQVSGFKGTQVKPFLDIQEINVKGDFTPYTFVRIGLGVTWAKQTIGGRADFKVGFKTAVTAGTLAAGACPKTTDGKSLGVKVSGGPTFAIVLGLGLDMKDADISYLAYAWEKELYGVCFAAPIPKAMELGTFSGPTNTTSKVEGSPQTDTSKEEMQKGMITVQGKPVNFVNAEKSE</sequence>
<dbReference type="STRING" id="1284197.S8AVU0"/>
<reference evidence="5" key="2">
    <citation type="submission" date="2013-04" db="EMBL/GenBank/DDBJ databases">
        <title>Genomic mechanisms accounting for the adaptation to parasitism in nematode-trapping fungi.</title>
        <authorList>
            <person name="Ahren D.G."/>
        </authorList>
    </citation>
    <scope>NUCLEOTIDE SEQUENCE [LARGE SCALE GENOMIC DNA]</scope>
    <source>
        <strain evidence="5">CBS 200.50</strain>
    </source>
</reference>
<evidence type="ECO:0000313" key="5">
    <source>
        <dbReference type="Proteomes" id="UP000015100"/>
    </source>
</evidence>
<organism evidence="4 5">
    <name type="scientific">Dactylellina haptotyla (strain CBS 200.50)</name>
    <name type="common">Nematode-trapping fungus</name>
    <name type="synonym">Monacrosporium haptotylum</name>
    <dbReference type="NCBI Taxonomy" id="1284197"/>
    <lineage>
        <taxon>Eukaryota</taxon>
        <taxon>Fungi</taxon>
        <taxon>Dikarya</taxon>
        <taxon>Ascomycota</taxon>
        <taxon>Pezizomycotina</taxon>
        <taxon>Orbiliomycetes</taxon>
        <taxon>Orbiliales</taxon>
        <taxon>Orbiliaceae</taxon>
        <taxon>Dactylellina</taxon>
    </lineage>
</organism>
<feature type="signal peptide" evidence="2">
    <location>
        <begin position="1"/>
        <end position="22"/>
    </location>
</feature>
<protein>
    <recommendedName>
        <fullName evidence="3">DUF7029 domain-containing protein</fullName>
    </recommendedName>
</protein>
<dbReference type="Proteomes" id="UP000015100">
    <property type="component" value="Unassembled WGS sequence"/>
</dbReference>
<feature type="compositionally biased region" description="Polar residues" evidence="1">
    <location>
        <begin position="569"/>
        <end position="584"/>
    </location>
</feature>
<evidence type="ECO:0000256" key="1">
    <source>
        <dbReference type="SAM" id="MobiDB-lite"/>
    </source>
</evidence>
<comment type="caution">
    <text evidence="4">The sequence shown here is derived from an EMBL/GenBank/DDBJ whole genome shotgun (WGS) entry which is preliminary data.</text>
</comment>
<keyword evidence="2" id="KW-0732">Signal</keyword>
<dbReference type="AlphaFoldDB" id="S8AVU0"/>
<evidence type="ECO:0000256" key="2">
    <source>
        <dbReference type="SAM" id="SignalP"/>
    </source>
</evidence>
<dbReference type="InterPro" id="IPR054293">
    <property type="entry name" value="DUF7029"/>
</dbReference>
<evidence type="ECO:0000313" key="4">
    <source>
        <dbReference type="EMBL" id="EPS45091.1"/>
    </source>
</evidence>
<proteinExistence type="predicted"/>
<dbReference type="OMA" id="WDWINEK"/>
<feature type="domain" description="DUF7029" evidence="3">
    <location>
        <begin position="87"/>
        <end position="187"/>
    </location>
</feature>
<feature type="region of interest" description="Disordered" evidence="1">
    <location>
        <begin position="569"/>
        <end position="593"/>
    </location>
</feature>
<dbReference type="Pfam" id="PF22974">
    <property type="entry name" value="DUF7029"/>
    <property type="match status" value="1"/>
</dbReference>
<feature type="chain" id="PRO_5004548183" description="DUF7029 domain-containing protein" evidence="2">
    <location>
        <begin position="23"/>
        <end position="611"/>
    </location>
</feature>